<keyword evidence="2" id="KW-1283">Bacterial microcompartment</keyword>
<proteinExistence type="predicted"/>
<gene>
    <name evidence="3" type="ORF">METZ01_LOCUS422463</name>
</gene>
<dbReference type="SUPFAM" id="SSF159133">
    <property type="entry name" value="EutN/CcmL-like"/>
    <property type="match status" value="1"/>
</dbReference>
<evidence type="ECO:0000313" key="3">
    <source>
        <dbReference type="EMBL" id="SVD69609.1"/>
    </source>
</evidence>
<name>A0A382XFI9_9ZZZZ</name>
<dbReference type="Gene3D" id="2.40.50.220">
    <property type="entry name" value="EutN/Ccml"/>
    <property type="match status" value="1"/>
</dbReference>
<feature type="non-terminal residue" evidence="3">
    <location>
        <position position="44"/>
    </location>
</feature>
<organism evidence="3">
    <name type="scientific">marine metagenome</name>
    <dbReference type="NCBI Taxonomy" id="408172"/>
    <lineage>
        <taxon>unclassified sequences</taxon>
        <taxon>metagenomes</taxon>
        <taxon>ecological metagenomes</taxon>
    </lineage>
</organism>
<evidence type="ECO:0000256" key="2">
    <source>
        <dbReference type="ARBA" id="ARBA00024446"/>
    </source>
</evidence>
<dbReference type="InterPro" id="IPR004992">
    <property type="entry name" value="EutN_CcmL"/>
</dbReference>
<accession>A0A382XFI9</accession>
<comment type="subcellular location">
    <subcellularLocation>
        <location evidence="1">Bacterial microcompartment</location>
    </subcellularLocation>
</comment>
<dbReference type="EMBL" id="UINC01167224">
    <property type="protein sequence ID" value="SVD69609.1"/>
    <property type="molecule type" value="Genomic_DNA"/>
</dbReference>
<protein>
    <submittedName>
        <fullName evidence="3">Uncharacterized protein</fullName>
    </submittedName>
</protein>
<dbReference type="AlphaFoldDB" id="A0A382XFI9"/>
<dbReference type="PROSITE" id="PS51932">
    <property type="entry name" value="BMV"/>
    <property type="match status" value="1"/>
</dbReference>
<dbReference type="InterPro" id="IPR036677">
    <property type="entry name" value="EutN_CcmL_sf"/>
</dbReference>
<evidence type="ECO:0000256" key="1">
    <source>
        <dbReference type="ARBA" id="ARBA00024322"/>
    </source>
</evidence>
<sequence length="44" mass="4562">VVSSAKVPSLNGKKLLVVEIVSVREHGLVTTGRDMVCVDAVQAG</sequence>
<feature type="non-terminal residue" evidence="3">
    <location>
        <position position="1"/>
    </location>
</feature>
<reference evidence="3" key="1">
    <citation type="submission" date="2018-05" db="EMBL/GenBank/DDBJ databases">
        <authorList>
            <person name="Lanie J.A."/>
            <person name="Ng W.-L."/>
            <person name="Kazmierczak K.M."/>
            <person name="Andrzejewski T.M."/>
            <person name="Davidsen T.M."/>
            <person name="Wayne K.J."/>
            <person name="Tettelin H."/>
            <person name="Glass J.I."/>
            <person name="Rusch D."/>
            <person name="Podicherti R."/>
            <person name="Tsui H.-C.T."/>
            <person name="Winkler M.E."/>
        </authorList>
    </citation>
    <scope>NUCLEOTIDE SEQUENCE</scope>
</reference>
<dbReference type="Pfam" id="PF03319">
    <property type="entry name" value="EutN_CcmL"/>
    <property type="match status" value="1"/>
</dbReference>
<dbReference type="GO" id="GO:0031469">
    <property type="term" value="C:bacterial microcompartment"/>
    <property type="evidence" value="ECO:0007669"/>
    <property type="project" value="UniProtKB-SubCell"/>
</dbReference>